<evidence type="ECO:0000313" key="13">
    <source>
        <dbReference type="Proteomes" id="UP000179227"/>
    </source>
</evidence>
<dbReference type="InterPro" id="IPR048634">
    <property type="entry name" value="SecD_SecF_C"/>
</dbReference>
<feature type="transmembrane region" description="Helical" evidence="10">
    <location>
        <begin position="154"/>
        <end position="177"/>
    </location>
</feature>
<keyword evidence="8 10" id="KW-0811">Translocation</keyword>
<dbReference type="InterPro" id="IPR005665">
    <property type="entry name" value="SecF_bac"/>
</dbReference>
<evidence type="ECO:0000256" key="5">
    <source>
        <dbReference type="ARBA" id="ARBA00022692"/>
    </source>
</evidence>
<feature type="domain" description="SSD" evidence="11">
    <location>
        <begin position="125"/>
        <end position="289"/>
    </location>
</feature>
<dbReference type="GO" id="GO:0005886">
    <property type="term" value="C:plasma membrane"/>
    <property type="evidence" value="ECO:0007669"/>
    <property type="project" value="UniProtKB-SubCell"/>
</dbReference>
<dbReference type="NCBIfam" id="TIGR00966">
    <property type="entry name" value="transloc_SecF"/>
    <property type="match status" value="1"/>
</dbReference>
<dbReference type="InterPro" id="IPR000731">
    <property type="entry name" value="SSD"/>
</dbReference>
<feature type="transmembrane region" description="Helical" evidence="10">
    <location>
        <begin position="9"/>
        <end position="28"/>
    </location>
</feature>
<evidence type="ECO:0000256" key="6">
    <source>
        <dbReference type="ARBA" id="ARBA00022927"/>
    </source>
</evidence>
<dbReference type="AlphaFoldDB" id="A0A1F5I0N7"/>
<comment type="caution">
    <text evidence="12">The sequence shown here is derived from an EMBL/GenBank/DDBJ whole genome shotgun (WGS) entry which is preliminary data.</text>
</comment>
<dbReference type="STRING" id="1797729.A3A60_04295"/>
<comment type="subunit">
    <text evidence="10">Forms a complex with SecD. Part of the essential Sec protein translocation apparatus which comprises SecA, SecYEG and auxiliary proteins SecDF. Other proteins may also be involved.</text>
</comment>
<name>A0A1F5I0N7_9BACT</name>
<feature type="transmembrane region" description="Helical" evidence="10">
    <location>
        <begin position="189"/>
        <end position="209"/>
    </location>
</feature>
<keyword evidence="7 10" id="KW-1133">Transmembrane helix</keyword>
<keyword evidence="3 10" id="KW-1003">Cell membrane</keyword>
<evidence type="ECO:0000256" key="8">
    <source>
        <dbReference type="ARBA" id="ARBA00023010"/>
    </source>
</evidence>
<sequence>MDFIKYKSWFFALSLLIIIPGLVALATWRLKLGIDFSGGTLWEVKFSQNQSTTQQELQNFLAEQAIAFSSVVKTQQGSYLARLHESDEAKVNEIKNKVTTNFGEVEEVRLETVGPTISRELAYKALAAVGVSILGILVYITWAFRKIPKPASSLAFGICTIVALAHDVIVVVGIFAILGHFKGIEIDSLFITALLTVIGFSVHDTIVVFDRIRENLTKYPETNFPEVVNHSLNQTLGRSLNTSLTAIFVLFALLLFGGESTRIFVLALLIGIISGTYSSIFNASPLLVVWHQISKRK</sequence>
<evidence type="ECO:0000256" key="2">
    <source>
        <dbReference type="ARBA" id="ARBA00022448"/>
    </source>
</evidence>
<keyword evidence="2 10" id="KW-0813">Transport</keyword>
<evidence type="ECO:0000259" key="11">
    <source>
        <dbReference type="PROSITE" id="PS50156"/>
    </source>
</evidence>
<organism evidence="12 13">
    <name type="scientific">Candidatus Curtissbacteria bacterium RIFCSPLOWO2_01_FULL_42_26</name>
    <dbReference type="NCBI Taxonomy" id="1797729"/>
    <lineage>
        <taxon>Bacteria</taxon>
        <taxon>Candidatus Curtissiibacteriota</taxon>
    </lineage>
</organism>
<gene>
    <name evidence="10" type="primary">secF</name>
    <name evidence="12" type="ORF">A3A60_04295</name>
</gene>
<dbReference type="GO" id="GO:0043952">
    <property type="term" value="P:protein transport by the Sec complex"/>
    <property type="evidence" value="ECO:0007669"/>
    <property type="project" value="UniProtKB-UniRule"/>
</dbReference>
<keyword evidence="6 10" id="KW-0653">Protein transport</keyword>
<evidence type="ECO:0000256" key="10">
    <source>
        <dbReference type="HAMAP-Rule" id="MF_01464"/>
    </source>
</evidence>
<proteinExistence type="inferred from homology"/>
<evidence type="ECO:0000256" key="1">
    <source>
        <dbReference type="ARBA" id="ARBA00004651"/>
    </source>
</evidence>
<comment type="function">
    <text evidence="10">Part of the Sec protein translocase complex. Interacts with the SecYEG preprotein conducting channel. SecDF uses the proton motive force (PMF) to complete protein translocation after the ATP-dependent function of SecA.</text>
</comment>
<dbReference type="PANTHER" id="PTHR30081:SF8">
    <property type="entry name" value="PROTEIN TRANSLOCASE SUBUNIT SECF"/>
    <property type="match status" value="1"/>
</dbReference>
<evidence type="ECO:0000256" key="4">
    <source>
        <dbReference type="ARBA" id="ARBA00022519"/>
    </source>
</evidence>
<evidence type="ECO:0000313" key="12">
    <source>
        <dbReference type="EMBL" id="OGE09957.1"/>
    </source>
</evidence>
<dbReference type="HAMAP" id="MF_01464_B">
    <property type="entry name" value="SecF_B"/>
    <property type="match status" value="1"/>
</dbReference>
<dbReference type="InterPro" id="IPR022645">
    <property type="entry name" value="SecD/SecF_bac"/>
</dbReference>
<keyword evidence="5 10" id="KW-0812">Transmembrane</keyword>
<dbReference type="Pfam" id="PF02355">
    <property type="entry name" value="SecD_SecF_C"/>
    <property type="match status" value="1"/>
</dbReference>
<dbReference type="Gene3D" id="1.20.1640.10">
    <property type="entry name" value="Multidrug efflux transporter AcrB transmembrane domain"/>
    <property type="match status" value="1"/>
</dbReference>
<dbReference type="InterPro" id="IPR022646">
    <property type="entry name" value="SecD/SecF_CS"/>
</dbReference>
<reference evidence="12 13" key="1">
    <citation type="journal article" date="2016" name="Nat. Commun.">
        <title>Thousands of microbial genomes shed light on interconnected biogeochemical processes in an aquifer system.</title>
        <authorList>
            <person name="Anantharaman K."/>
            <person name="Brown C.T."/>
            <person name="Hug L.A."/>
            <person name="Sharon I."/>
            <person name="Castelle C.J."/>
            <person name="Probst A.J."/>
            <person name="Thomas B.C."/>
            <person name="Singh A."/>
            <person name="Wilkins M.J."/>
            <person name="Karaoz U."/>
            <person name="Brodie E.L."/>
            <person name="Williams K.H."/>
            <person name="Hubbard S.S."/>
            <person name="Banfield J.F."/>
        </authorList>
    </citation>
    <scope>NUCLEOTIDE SEQUENCE [LARGE SCALE GENOMIC DNA]</scope>
</reference>
<dbReference type="GO" id="GO:0015450">
    <property type="term" value="F:protein-transporting ATPase activity"/>
    <property type="evidence" value="ECO:0007669"/>
    <property type="project" value="InterPro"/>
</dbReference>
<protein>
    <recommendedName>
        <fullName evidence="10">Protein-export membrane protein SecF</fullName>
    </recommendedName>
</protein>
<evidence type="ECO:0000256" key="3">
    <source>
        <dbReference type="ARBA" id="ARBA00022475"/>
    </source>
</evidence>
<dbReference type="GO" id="GO:0065002">
    <property type="term" value="P:intracellular protein transmembrane transport"/>
    <property type="evidence" value="ECO:0007669"/>
    <property type="project" value="UniProtKB-UniRule"/>
</dbReference>
<dbReference type="PRINTS" id="PR01755">
    <property type="entry name" value="SECFTRNLCASE"/>
</dbReference>
<dbReference type="SUPFAM" id="SSF82866">
    <property type="entry name" value="Multidrug efflux transporter AcrB transmembrane domain"/>
    <property type="match status" value="1"/>
</dbReference>
<dbReference type="Pfam" id="PF07549">
    <property type="entry name" value="Sec_GG"/>
    <property type="match status" value="1"/>
</dbReference>
<accession>A0A1F5I0N7</accession>
<dbReference type="InterPro" id="IPR022813">
    <property type="entry name" value="SecD/SecF_arch_bac"/>
</dbReference>
<dbReference type="GO" id="GO:0006605">
    <property type="term" value="P:protein targeting"/>
    <property type="evidence" value="ECO:0007669"/>
    <property type="project" value="UniProtKB-UniRule"/>
</dbReference>
<feature type="transmembrane region" description="Helical" evidence="10">
    <location>
        <begin position="121"/>
        <end position="142"/>
    </location>
</feature>
<dbReference type="Proteomes" id="UP000179227">
    <property type="component" value="Unassembled WGS sequence"/>
</dbReference>
<dbReference type="PROSITE" id="PS50156">
    <property type="entry name" value="SSD"/>
    <property type="match status" value="1"/>
</dbReference>
<dbReference type="PANTHER" id="PTHR30081">
    <property type="entry name" value="PROTEIN-EXPORT MEMBRANE PROTEIN SEC"/>
    <property type="match status" value="1"/>
</dbReference>
<comment type="similarity">
    <text evidence="10">Belongs to the SecD/SecF family. SecF subfamily.</text>
</comment>
<keyword evidence="4" id="KW-0997">Cell inner membrane</keyword>
<feature type="transmembrane region" description="Helical" evidence="10">
    <location>
        <begin position="240"/>
        <end position="257"/>
    </location>
</feature>
<evidence type="ECO:0000256" key="9">
    <source>
        <dbReference type="ARBA" id="ARBA00023136"/>
    </source>
</evidence>
<keyword evidence="9 10" id="KW-0472">Membrane</keyword>
<comment type="subcellular location">
    <subcellularLocation>
        <location evidence="1 10">Cell membrane</location>
        <topology evidence="1 10">Multi-pass membrane protein</topology>
    </subcellularLocation>
</comment>
<feature type="transmembrane region" description="Helical" evidence="10">
    <location>
        <begin position="263"/>
        <end position="290"/>
    </location>
</feature>
<dbReference type="EMBL" id="MFBS01000015">
    <property type="protein sequence ID" value="OGE09957.1"/>
    <property type="molecule type" value="Genomic_DNA"/>
</dbReference>
<evidence type="ECO:0000256" key="7">
    <source>
        <dbReference type="ARBA" id="ARBA00022989"/>
    </source>
</evidence>